<dbReference type="RefSeq" id="WP_171334526.1">
    <property type="nucleotide sequence ID" value="NZ_OOGT01000208.1"/>
</dbReference>
<keyword evidence="1" id="KW-0812">Transmembrane</keyword>
<evidence type="ECO:0000313" key="3">
    <source>
        <dbReference type="Proteomes" id="UP000245974"/>
    </source>
</evidence>
<feature type="transmembrane region" description="Helical" evidence="1">
    <location>
        <begin position="6"/>
        <end position="24"/>
    </location>
</feature>
<accession>A0A2U3N351</accession>
<proteinExistence type="predicted"/>
<sequence>MKSDTISLMLLFATFFSFAGWYMAESDNQILLKENQVLKTRTYHHD</sequence>
<gene>
    <name evidence="2" type="ORF">KPC_3222</name>
</gene>
<keyword evidence="1" id="KW-0472">Membrane</keyword>
<name>A0A2U3N351_9GAMM</name>
<protein>
    <submittedName>
        <fullName evidence="2">Uncharacterized protein</fullName>
    </submittedName>
</protein>
<evidence type="ECO:0000256" key="1">
    <source>
        <dbReference type="SAM" id="Phobius"/>
    </source>
</evidence>
<dbReference type="InParanoid" id="A0A2U3N351"/>
<organism evidence="2 3">
    <name type="scientific">Acinetobacter stercoris</name>
    <dbReference type="NCBI Taxonomy" id="2126983"/>
    <lineage>
        <taxon>Bacteria</taxon>
        <taxon>Pseudomonadati</taxon>
        <taxon>Pseudomonadota</taxon>
        <taxon>Gammaproteobacteria</taxon>
        <taxon>Moraxellales</taxon>
        <taxon>Moraxellaceae</taxon>
        <taxon>Acinetobacter</taxon>
    </lineage>
</organism>
<dbReference type="AlphaFoldDB" id="A0A2U3N351"/>
<dbReference type="EMBL" id="OOGT01000208">
    <property type="protein sequence ID" value="SPL72044.1"/>
    <property type="molecule type" value="Genomic_DNA"/>
</dbReference>
<keyword evidence="1" id="KW-1133">Transmembrane helix</keyword>
<reference evidence="3" key="1">
    <citation type="submission" date="2018-03" db="EMBL/GenBank/DDBJ databases">
        <authorList>
            <person name="Blom J."/>
        </authorList>
    </citation>
    <scope>NUCLEOTIDE SEQUENCE [LARGE SCALE GENOMIC DNA]</scope>
    <source>
        <strain evidence="3">KPC-SM-21</strain>
    </source>
</reference>
<evidence type="ECO:0000313" key="2">
    <source>
        <dbReference type="EMBL" id="SPL72044.1"/>
    </source>
</evidence>
<keyword evidence="3" id="KW-1185">Reference proteome</keyword>
<dbReference type="Proteomes" id="UP000245974">
    <property type="component" value="Unassembled WGS sequence"/>
</dbReference>